<sequence>MLAWGDAALRLHLRLQEMDEVRLARLALTASRDVLIVTGAVDDLPWSEGVGYFASCPEVPALCMPTTLAADVPADLLFNALSSMHARVPLLLWPDPRAILPLDRLLPGSPALLARIHANWQSVGAQA</sequence>
<dbReference type="EMBL" id="BAABLD010000005">
    <property type="protein sequence ID" value="GAA5161764.1"/>
    <property type="molecule type" value="Genomic_DNA"/>
</dbReference>
<dbReference type="Pfam" id="PF19921">
    <property type="entry name" value="bpX5"/>
    <property type="match status" value="1"/>
</dbReference>
<keyword evidence="3" id="KW-1185">Reference proteome</keyword>
<dbReference type="InterPro" id="IPR045548">
    <property type="entry name" value="bpX5"/>
</dbReference>
<evidence type="ECO:0000259" key="1">
    <source>
        <dbReference type="Pfam" id="PF19921"/>
    </source>
</evidence>
<feature type="domain" description="MoxR-vWA-beta-propeller ternary system" evidence="1">
    <location>
        <begin position="1"/>
        <end position="120"/>
    </location>
</feature>
<dbReference type="Proteomes" id="UP001500547">
    <property type="component" value="Unassembled WGS sequence"/>
</dbReference>
<gene>
    <name evidence="2" type="ORF">GCM10025770_11520</name>
</gene>
<evidence type="ECO:0000313" key="3">
    <source>
        <dbReference type="Proteomes" id="UP001500547"/>
    </source>
</evidence>
<proteinExistence type="predicted"/>
<protein>
    <recommendedName>
        <fullName evidence="1">MoxR-vWA-beta-propeller ternary system domain-containing protein</fullName>
    </recommendedName>
</protein>
<evidence type="ECO:0000313" key="2">
    <source>
        <dbReference type="EMBL" id="GAA5161764.1"/>
    </source>
</evidence>
<reference evidence="3" key="1">
    <citation type="journal article" date="2019" name="Int. J. Syst. Evol. Microbiol.">
        <title>The Global Catalogue of Microorganisms (GCM) 10K type strain sequencing project: providing services to taxonomists for standard genome sequencing and annotation.</title>
        <authorList>
            <consortium name="The Broad Institute Genomics Platform"/>
            <consortium name="The Broad Institute Genome Sequencing Center for Infectious Disease"/>
            <person name="Wu L."/>
            <person name="Ma J."/>
        </authorList>
    </citation>
    <scope>NUCLEOTIDE SEQUENCE [LARGE SCALE GENOMIC DNA]</scope>
    <source>
        <strain evidence="3">JCM 18715</strain>
    </source>
</reference>
<accession>A0ABP9QH59</accession>
<organism evidence="2 3">
    <name type="scientific">Viridibacterium curvum</name>
    <dbReference type="NCBI Taxonomy" id="1101404"/>
    <lineage>
        <taxon>Bacteria</taxon>
        <taxon>Pseudomonadati</taxon>
        <taxon>Pseudomonadota</taxon>
        <taxon>Betaproteobacteria</taxon>
        <taxon>Rhodocyclales</taxon>
        <taxon>Rhodocyclaceae</taxon>
        <taxon>Viridibacterium</taxon>
    </lineage>
</organism>
<name>A0ABP9QH59_9RHOO</name>
<comment type="caution">
    <text evidence="2">The sequence shown here is derived from an EMBL/GenBank/DDBJ whole genome shotgun (WGS) entry which is preliminary data.</text>
</comment>